<dbReference type="PANTHER" id="PTHR36251">
    <property type="entry name" value="FELS-1 PROPHAGE HOST SPECIFICITY PROTEIN-RELATED"/>
    <property type="match status" value="1"/>
</dbReference>
<evidence type="ECO:0000313" key="3">
    <source>
        <dbReference type="Proteomes" id="UP001500171"/>
    </source>
</evidence>
<accession>A0ABP9N1Z1</accession>
<dbReference type="Gene3D" id="2.60.40.10">
    <property type="entry name" value="Immunoglobulins"/>
    <property type="match status" value="1"/>
</dbReference>
<dbReference type="InterPro" id="IPR055383">
    <property type="entry name" value="FN3-1_GpJ"/>
</dbReference>
<sequence length="947" mass="103579">MGKSSGSAKTPSIAADNLESKQRLSIIDILGEGQIEGPVGGLKGVFLNKTPIEADDGSYNFNGVEVEWVAGTQAQEPLNGFSETQNEVPVSLEVKNNTPIVRTITDPNVDRIRITAGVSALYAQTNSGDVVRTSVKMAVQIGAGNNWTTKKTIELTDKKTRSQYLTSVILDDLPATPFNIRVMRLTVDSTSDLLVNNTVWASYTEIYDAKLAYPNTALVGLRFDSSQFNGVPSRTYLVKGIMCKIPDNYDPITRLYSGLWLGEFKTAWTDNPAWIFYDLMTSTRYGMASRFGHFPIDKFTLYSIAKYCDEMVDDGFGGLEPRFTCNCHITQQSQAYDLISKFCSIFRSLPVWDGVQLTAVIDRPSDTVAVYTNANIVEGKFSYSSAAMKDRHTAARVKYVDPNFGWEAVTEYVADDESIQRFGLNILNVEGFGCTSRGQAHRVGKWLIKTEKHERQTVSFSVGRDGLRHLPGDIIEILDNDYAGVQSGGRIKAIDGKIIELDRDVEINDNSYISYQNIHAEILKVKVSSQKSANTIVLDDDINADEWSTWILTNNAVSSRLFKAISITENDDGSLSVTALEHNPVKESIVDHGASFTPDLNESLNWSIPAIESLAVSVTPDSDLYQAVLTWSTPRTMSNLEFQVTILRNGKLVSRQTVPDRVITINNIDEGHYTASIRGISTEDGRLGNESTVTFTIAAPSTPTQLAFSVTSNSVTIKPLMPSNVGLGTTFEYYKGTTLAEVKAMTNYLGRTSNSLIDADVQASTTYYYGVIAVNAAGRSGLCTGSAVTESDSVGTAGGIFRIKTDDGIFPTNSDNATELFHSVLGMYPSRDTVLIVYATDESNNITKSEAKMYDGAKWVTPALFLNGDLIAEGTISGDRLVAYTEIKAPVIKGGEININDRFVVDRNGSVTISYQDGSAGTILKDGTIKIFDEKGYLVVQIGNLEV</sequence>
<dbReference type="InterPro" id="IPR036116">
    <property type="entry name" value="FN3_sf"/>
</dbReference>
<organism evidence="2 3">
    <name type="scientific">Orbus sasakiae</name>
    <dbReference type="NCBI Taxonomy" id="1078475"/>
    <lineage>
        <taxon>Bacteria</taxon>
        <taxon>Pseudomonadati</taxon>
        <taxon>Pseudomonadota</taxon>
        <taxon>Gammaproteobacteria</taxon>
        <taxon>Orbales</taxon>
        <taxon>Orbaceae</taxon>
        <taxon>Orbus</taxon>
    </lineage>
</organism>
<dbReference type="InterPro" id="IPR057549">
    <property type="entry name" value="PB4_spike"/>
</dbReference>
<dbReference type="Proteomes" id="UP001500171">
    <property type="component" value="Unassembled WGS sequence"/>
</dbReference>
<comment type="caution">
    <text evidence="2">The sequence shown here is derived from an EMBL/GenBank/DDBJ whole genome shotgun (WGS) entry which is preliminary data.</text>
</comment>
<dbReference type="InterPro" id="IPR053171">
    <property type="entry name" value="Viral_Tip_Attach_Protein"/>
</dbReference>
<evidence type="ECO:0000313" key="2">
    <source>
        <dbReference type="EMBL" id="GAA5104558.1"/>
    </source>
</evidence>
<dbReference type="RefSeq" id="WP_345487891.1">
    <property type="nucleotide sequence ID" value="NZ_BAABHY010000001.1"/>
</dbReference>
<dbReference type="Pfam" id="PF24168">
    <property type="entry name" value="PB4_spike"/>
    <property type="match status" value="1"/>
</dbReference>
<gene>
    <name evidence="2" type="ORF">GCM10023211_02410</name>
</gene>
<dbReference type="PANTHER" id="PTHR36251:SF2">
    <property type="entry name" value="GIFSY-2 PROPHAGE HOST SPECIFICITY PROTEIN J, PHAGE LAMBDA"/>
    <property type="match status" value="1"/>
</dbReference>
<evidence type="ECO:0000259" key="1">
    <source>
        <dbReference type="PROSITE" id="PS50853"/>
    </source>
</evidence>
<dbReference type="PROSITE" id="PS50853">
    <property type="entry name" value="FN3"/>
    <property type="match status" value="1"/>
</dbReference>
<reference evidence="3" key="1">
    <citation type="journal article" date="2019" name="Int. J. Syst. Evol. Microbiol.">
        <title>The Global Catalogue of Microorganisms (GCM) 10K type strain sequencing project: providing services to taxonomists for standard genome sequencing and annotation.</title>
        <authorList>
            <consortium name="The Broad Institute Genomics Platform"/>
            <consortium name="The Broad Institute Genome Sequencing Center for Infectious Disease"/>
            <person name="Wu L."/>
            <person name="Ma J."/>
        </authorList>
    </citation>
    <scope>NUCLEOTIDE SEQUENCE [LARGE SCALE GENOMIC DNA]</scope>
    <source>
        <strain evidence="3">JCM 18050</strain>
    </source>
</reference>
<proteinExistence type="predicted"/>
<dbReference type="EMBL" id="BAABHY010000001">
    <property type="protein sequence ID" value="GAA5104558.1"/>
    <property type="molecule type" value="Genomic_DNA"/>
</dbReference>
<feature type="domain" description="Fibronectin type-III" evidence="1">
    <location>
        <begin position="699"/>
        <end position="793"/>
    </location>
</feature>
<keyword evidence="3" id="KW-1185">Reference proteome</keyword>
<dbReference type="Pfam" id="PF24801">
    <property type="entry name" value="FNIII-A_GpJ"/>
    <property type="match status" value="1"/>
</dbReference>
<dbReference type="InterPro" id="IPR013783">
    <property type="entry name" value="Ig-like_fold"/>
</dbReference>
<dbReference type="InterPro" id="IPR032876">
    <property type="entry name" value="J_dom"/>
</dbReference>
<dbReference type="InterPro" id="IPR055385">
    <property type="entry name" value="GpJ_HDII-ins2"/>
</dbReference>
<dbReference type="Pfam" id="PF13550">
    <property type="entry name" value="Phage-tail_3"/>
    <property type="match status" value="1"/>
</dbReference>
<dbReference type="Pfam" id="PF24421">
    <property type="entry name" value="Ig_J"/>
    <property type="match status" value="1"/>
</dbReference>
<protein>
    <recommendedName>
        <fullName evidence="1">Fibronectin type-III domain-containing protein</fullName>
    </recommendedName>
</protein>
<name>A0ABP9N1Z1_9GAMM</name>
<dbReference type="SUPFAM" id="SSF49265">
    <property type="entry name" value="Fibronectin type III"/>
    <property type="match status" value="1"/>
</dbReference>
<dbReference type="SMART" id="SM00060">
    <property type="entry name" value="FN3"/>
    <property type="match status" value="2"/>
</dbReference>
<dbReference type="InterPro" id="IPR003961">
    <property type="entry name" value="FN3_dom"/>
</dbReference>